<sequence length="309" mass="34891">MTFKLTPKMIWKLQVFSIVLIGVLCFLTGAECKRSACWRYGHVCWGGHGKRSGAPPQIPFANVVDETPDGTNSLPPWSQLGENPVWKLNPKQVPKFPFFFNAPSSNRQTVRFVKKEGSPLRRQQRQLLMKTKSTLPGHLLKSLMKQHERPPMYYEPDDLTKITLDDSLIVPDPSLTPIKTRGLYPVSALKAYSAALKRTSDNVQEVATGGTEEPLQTASNGLDSEDSGSFATFFRERKLSLSPTAVSREDIEKEKEYSNSFPGKERMDTLRAAQFNSPLPLDMFPIVAEQYKSDKSIAPFQSKLYYRLR</sequence>
<reference evidence="2 3" key="1">
    <citation type="submission" date="2024-08" db="EMBL/GenBank/DDBJ databases">
        <authorList>
            <person name="Cucini C."/>
            <person name="Frati F."/>
        </authorList>
    </citation>
    <scope>NUCLEOTIDE SEQUENCE [LARGE SCALE GENOMIC DNA]</scope>
</reference>
<comment type="caution">
    <text evidence="2">The sequence shown here is derived from an EMBL/GenBank/DDBJ whole genome shotgun (WGS) entry which is preliminary data.</text>
</comment>
<organism evidence="2 3">
    <name type="scientific">Orchesella dallaii</name>
    <dbReference type="NCBI Taxonomy" id="48710"/>
    <lineage>
        <taxon>Eukaryota</taxon>
        <taxon>Metazoa</taxon>
        <taxon>Ecdysozoa</taxon>
        <taxon>Arthropoda</taxon>
        <taxon>Hexapoda</taxon>
        <taxon>Collembola</taxon>
        <taxon>Entomobryomorpha</taxon>
        <taxon>Entomobryoidea</taxon>
        <taxon>Orchesellidae</taxon>
        <taxon>Orchesellinae</taxon>
        <taxon>Orchesella</taxon>
    </lineage>
</organism>
<protein>
    <submittedName>
        <fullName evidence="2">Uncharacterized protein</fullName>
    </submittedName>
</protein>
<name>A0ABP1RX21_9HEXA</name>
<accession>A0ABP1RX21</accession>
<keyword evidence="1" id="KW-0732">Signal</keyword>
<feature type="chain" id="PRO_5047440290" evidence="1">
    <location>
        <begin position="33"/>
        <end position="309"/>
    </location>
</feature>
<dbReference type="Proteomes" id="UP001642540">
    <property type="component" value="Unassembled WGS sequence"/>
</dbReference>
<evidence type="ECO:0000313" key="3">
    <source>
        <dbReference type="Proteomes" id="UP001642540"/>
    </source>
</evidence>
<proteinExistence type="predicted"/>
<feature type="signal peptide" evidence="1">
    <location>
        <begin position="1"/>
        <end position="32"/>
    </location>
</feature>
<evidence type="ECO:0000313" key="2">
    <source>
        <dbReference type="EMBL" id="CAL8137944.1"/>
    </source>
</evidence>
<evidence type="ECO:0000256" key="1">
    <source>
        <dbReference type="SAM" id="SignalP"/>
    </source>
</evidence>
<gene>
    <name evidence="2" type="ORF">ODALV1_LOCUS27151</name>
</gene>
<keyword evidence="3" id="KW-1185">Reference proteome</keyword>
<dbReference type="EMBL" id="CAXLJM020000120">
    <property type="protein sequence ID" value="CAL8137944.1"/>
    <property type="molecule type" value="Genomic_DNA"/>
</dbReference>